<protein>
    <submittedName>
        <fullName evidence="1">Uncharacterized protein</fullName>
    </submittedName>
</protein>
<dbReference type="EMBL" id="OX596093">
    <property type="protein sequence ID" value="CAN0567142.1"/>
    <property type="molecule type" value="Genomic_DNA"/>
</dbReference>
<organism evidence="1 2">
    <name type="scientific">Rangifer tarandus platyrhynchus</name>
    <name type="common">Svalbard reindeer</name>
    <dbReference type="NCBI Taxonomy" id="3082113"/>
    <lineage>
        <taxon>Eukaryota</taxon>
        <taxon>Metazoa</taxon>
        <taxon>Chordata</taxon>
        <taxon>Craniata</taxon>
        <taxon>Vertebrata</taxon>
        <taxon>Euteleostomi</taxon>
        <taxon>Mammalia</taxon>
        <taxon>Eutheria</taxon>
        <taxon>Laurasiatheria</taxon>
        <taxon>Artiodactyla</taxon>
        <taxon>Ruminantia</taxon>
        <taxon>Pecora</taxon>
        <taxon>Cervidae</taxon>
        <taxon>Odocoileinae</taxon>
        <taxon>Rangifer</taxon>
    </lineage>
</organism>
<proteinExistence type="predicted"/>
<gene>
    <name evidence="1" type="ORF">MRATA1EN22A_LOCUS27590</name>
</gene>
<name>A0AC60A7Q4_RANTA</name>
<evidence type="ECO:0000313" key="1">
    <source>
        <dbReference type="EMBL" id="CAN0567142.1"/>
    </source>
</evidence>
<reference evidence="1" key="1">
    <citation type="submission" date="2023-05" db="EMBL/GenBank/DDBJ databases">
        <authorList>
            <consortium name="ELIXIR-Norway"/>
        </authorList>
    </citation>
    <scope>NUCLEOTIDE SEQUENCE</scope>
</reference>
<accession>A0AC60A7Q4</accession>
<dbReference type="Proteomes" id="UP001162501">
    <property type="component" value="Chromosome 9"/>
</dbReference>
<evidence type="ECO:0000313" key="2">
    <source>
        <dbReference type="Proteomes" id="UP001162501"/>
    </source>
</evidence>
<sequence>MAEECSIVCMYHIFLTRSSVDGHLGCFHFLTVVNSTAVNTGVHVLSNLFFSTYIPRSGIAVSYGSSILVFLRNLHTVLCSGCTILHSHQQCRRVPFFPHHVQYLLFMDFLIMAILANVK</sequence>
<reference evidence="1" key="2">
    <citation type="submission" date="2025-03" db="EMBL/GenBank/DDBJ databases">
        <authorList>
            <consortium name="ELIXIR-Norway"/>
            <consortium name="Elixir Norway"/>
        </authorList>
    </citation>
    <scope>NUCLEOTIDE SEQUENCE</scope>
</reference>